<feature type="signal peptide" evidence="1">
    <location>
        <begin position="1"/>
        <end position="22"/>
    </location>
</feature>
<keyword evidence="1" id="KW-0732">Signal</keyword>
<dbReference type="InterPro" id="IPR016047">
    <property type="entry name" value="M23ase_b-sheet_dom"/>
</dbReference>
<dbReference type="InterPro" id="IPR044060">
    <property type="entry name" value="Bacterial_rp_domain"/>
</dbReference>
<reference evidence="4 5" key="1">
    <citation type="submission" date="2021-05" db="EMBL/GenBank/DDBJ databases">
        <title>The draft genome of Geobacter luticola JCM 17780.</title>
        <authorList>
            <person name="Xu Z."/>
            <person name="Masuda Y."/>
            <person name="Itoh H."/>
            <person name="Senoo K."/>
        </authorList>
    </citation>
    <scope>NUCLEOTIDE SEQUENCE [LARGE SCALE GENOMIC DNA]</scope>
    <source>
        <strain evidence="4 5">JCM 17780</strain>
    </source>
</reference>
<sequence>MFRLKLVICVLLVIVAPAMASAGPLAWPIGCTPGVDCAGSKFYVGYPDLDGVGKAFNCGAPGYTGHTGTDIVVSSTEAGVPVYAAADGEVLWVAGGRFDHCPDGDEPECRTALPPQLSGSAGRASDDAADNEFCSAREGCFSWGFDAGNYVLVAHRGFPEVAATLYAHLRTGSLAVVVGQRVKQGEKLGEVGSSGASLLPHLHFGVFAREEGRIRLADPWAGECGPNTGPALWQYDPPFRADVIVERSSPGDGVVTGGEGTISCGSGCMASFVPGTSVTLTAVPYFGAEFAGWEGACSGSKPECTLTAAGVKSAKAVFRRLPPVGVNVASRPSGRSSN</sequence>
<dbReference type="Proteomes" id="UP000756860">
    <property type="component" value="Unassembled WGS sequence"/>
</dbReference>
<dbReference type="SUPFAM" id="SSF51261">
    <property type="entry name" value="Duplicated hybrid motif"/>
    <property type="match status" value="1"/>
</dbReference>
<accession>A0ABS5SG99</accession>
<feature type="domain" description="Bacterial repeat" evidence="3">
    <location>
        <begin position="254"/>
        <end position="318"/>
    </location>
</feature>
<evidence type="ECO:0000259" key="3">
    <source>
        <dbReference type="Pfam" id="PF18998"/>
    </source>
</evidence>
<protein>
    <submittedName>
        <fullName evidence="4">M23 family metallopeptidase</fullName>
    </submittedName>
</protein>
<keyword evidence="5" id="KW-1185">Reference proteome</keyword>
<feature type="domain" description="M23ase beta-sheet core" evidence="2">
    <location>
        <begin position="146"/>
        <end position="208"/>
    </location>
</feature>
<dbReference type="Pfam" id="PF01551">
    <property type="entry name" value="Peptidase_M23"/>
    <property type="match status" value="1"/>
</dbReference>
<dbReference type="InterPro" id="IPR050570">
    <property type="entry name" value="Cell_wall_metabolism_enzyme"/>
</dbReference>
<dbReference type="Gene3D" id="2.70.70.10">
    <property type="entry name" value="Glucose Permease (Domain IIA)"/>
    <property type="match status" value="1"/>
</dbReference>
<feature type="chain" id="PRO_5047133456" evidence="1">
    <location>
        <begin position="23"/>
        <end position="338"/>
    </location>
</feature>
<organism evidence="4 5">
    <name type="scientific">Geomobilimonas luticola</name>
    <dbReference type="NCBI Taxonomy" id="1114878"/>
    <lineage>
        <taxon>Bacteria</taxon>
        <taxon>Pseudomonadati</taxon>
        <taxon>Thermodesulfobacteriota</taxon>
        <taxon>Desulfuromonadia</taxon>
        <taxon>Geobacterales</taxon>
        <taxon>Geobacteraceae</taxon>
        <taxon>Geomobilimonas</taxon>
    </lineage>
</organism>
<dbReference type="InterPro" id="IPR011055">
    <property type="entry name" value="Dup_hybrid_motif"/>
</dbReference>
<dbReference type="PANTHER" id="PTHR21666">
    <property type="entry name" value="PEPTIDASE-RELATED"/>
    <property type="match status" value="1"/>
</dbReference>
<evidence type="ECO:0000313" key="5">
    <source>
        <dbReference type="Proteomes" id="UP000756860"/>
    </source>
</evidence>
<comment type="caution">
    <text evidence="4">The sequence shown here is derived from an EMBL/GenBank/DDBJ whole genome shotgun (WGS) entry which is preliminary data.</text>
</comment>
<dbReference type="CDD" id="cd12797">
    <property type="entry name" value="M23_peptidase"/>
    <property type="match status" value="1"/>
</dbReference>
<evidence type="ECO:0000259" key="2">
    <source>
        <dbReference type="Pfam" id="PF01551"/>
    </source>
</evidence>
<evidence type="ECO:0000256" key="1">
    <source>
        <dbReference type="SAM" id="SignalP"/>
    </source>
</evidence>
<proteinExistence type="predicted"/>
<dbReference type="EMBL" id="JAHCVK010000004">
    <property type="protein sequence ID" value="MBT0653626.1"/>
    <property type="molecule type" value="Genomic_DNA"/>
</dbReference>
<dbReference type="Pfam" id="PF18998">
    <property type="entry name" value="Flg_new_2"/>
    <property type="match status" value="1"/>
</dbReference>
<gene>
    <name evidence="4" type="ORF">KI810_11205</name>
</gene>
<dbReference type="RefSeq" id="WP_214175625.1">
    <property type="nucleotide sequence ID" value="NZ_JAHCVK010000004.1"/>
</dbReference>
<name>A0ABS5SG99_9BACT</name>
<evidence type="ECO:0000313" key="4">
    <source>
        <dbReference type="EMBL" id="MBT0653626.1"/>
    </source>
</evidence>
<dbReference type="PANTHER" id="PTHR21666:SF270">
    <property type="entry name" value="MUREIN HYDROLASE ACTIVATOR ENVC"/>
    <property type="match status" value="1"/>
</dbReference>